<feature type="binding site" evidence="4">
    <location>
        <position position="244"/>
    </location>
    <ligand>
        <name>L-tryptophan</name>
        <dbReference type="ChEBI" id="CHEBI:57912"/>
    </ligand>
</feature>
<feature type="binding site" evidence="4">
    <location>
        <position position="316"/>
    </location>
    <ligand>
        <name>dimethylallyl diphosphate</name>
        <dbReference type="ChEBI" id="CHEBI:57623"/>
    </ligand>
</feature>
<feature type="binding site" evidence="4">
    <location>
        <position position="143"/>
    </location>
    <ligand>
        <name>L-tryptophan</name>
        <dbReference type="ChEBI" id="CHEBI:57912"/>
    </ligand>
</feature>
<feature type="binding site" evidence="4">
    <location>
        <position position="158"/>
    </location>
    <ligand>
        <name>dimethylallyl diphosphate</name>
        <dbReference type="ChEBI" id="CHEBI:57623"/>
    </ligand>
</feature>
<sequence>MLFISDVLGFIPRWREADMNGITKATPSGKIRNTPPSTSCGKVQYSCDTTTAISRNSAPSTDAFQILSAWLRPSNDDARFWWHMIGSHLALLFQEAGYDIHSQYGSLLFLYHSVVGRMGPRPSSSGSPQFWKSFMTDDFTPIEYSWSWDTPKAPPKIRFSIEAIGPDAGTKIDPFNQAMTMELARHVNAVAPDVDWDLFNHFRKEFCSQELWESACVEGHNPQESHSSSMFMAFEMNKRDVAVKAYFVPVKAEQTGQSRLSVVSDSIRSLERPDFRLPAYHHISAFMTDHPDGSQLEIVGIAVDCVLPKTSRLKVYVRSPRTSFDSVCTVMSMGGKSSIFSPATLIDFKKLWQLTLGLDEDFASDENLHPKRHQTAGILYNFDIKAGNILPEPKVYIPVKHYAPNDLAVAKGLASYLSLMGRDRFMDGYMRALEGMCNHRSLDSQCGLQTYISCSVKKEQLVLTSYFSPEVYHDARW</sequence>
<feature type="binding site" evidence="4">
    <location>
        <position position="312"/>
    </location>
    <ligand>
        <name>dimethylallyl diphosphate</name>
        <dbReference type="ChEBI" id="CHEBI:57623"/>
    </ligand>
</feature>
<feature type="binding site" evidence="4">
    <location>
        <position position="314"/>
    </location>
    <ligand>
        <name>dimethylallyl diphosphate</name>
        <dbReference type="ChEBI" id="CHEBI:57623"/>
    </ligand>
</feature>
<evidence type="ECO:0000256" key="4">
    <source>
        <dbReference type="PIRSR" id="PIRSR000509-1"/>
    </source>
</evidence>
<feature type="binding site" evidence="4">
    <location>
        <position position="246"/>
    </location>
    <ligand>
        <name>dimethylallyl diphosphate</name>
        <dbReference type="ChEBI" id="CHEBI:57623"/>
    </ligand>
</feature>
<dbReference type="InterPro" id="IPR012148">
    <property type="entry name" value="ABBA_DMATS-like"/>
</dbReference>
<dbReference type="CDD" id="cd13929">
    <property type="entry name" value="PT-DMATS_CymD"/>
    <property type="match status" value="1"/>
</dbReference>
<reference evidence="5" key="1">
    <citation type="submission" date="2020-02" db="EMBL/GenBank/DDBJ databases">
        <authorList>
            <person name="Palmer J.M."/>
        </authorList>
    </citation>
    <scope>NUCLEOTIDE SEQUENCE</scope>
    <source>
        <strain evidence="5">EPUS1.4</strain>
        <tissue evidence="5">Thallus</tissue>
    </source>
</reference>
<proteinExistence type="inferred from homology"/>
<accession>A0A8H7A668</accession>
<dbReference type="GO" id="GO:0016765">
    <property type="term" value="F:transferase activity, transferring alkyl or aryl (other than methyl) groups"/>
    <property type="evidence" value="ECO:0007669"/>
    <property type="project" value="InterPro"/>
</dbReference>
<keyword evidence="6" id="KW-1185">Reference proteome</keyword>
<comment type="caution">
    <text evidence="5">The sequence shown here is derived from an EMBL/GenBank/DDBJ whole genome shotgun (WGS) entry which is preliminary data.</text>
</comment>
<dbReference type="PANTHER" id="PTHR40627">
    <property type="entry name" value="INDOLE PRENYLTRANSFERASE TDIB-RELATED"/>
    <property type="match status" value="1"/>
</dbReference>
<gene>
    <name evidence="5" type="ORF">GJ744_004963</name>
</gene>
<evidence type="ECO:0008006" key="7">
    <source>
        <dbReference type="Google" id="ProtNLM"/>
    </source>
</evidence>
<keyword evidence="3" id="KW-0808">Transferase</keyword>
<dbReference type="InterPro" id="IPR017795">
    <property type="entry name" value="ABBA_NscD-like"/>
</dbReference>
<protein>
    <recommendedName>
        <fullName evidence="7">Dimethylallyl tryptophan synthase</fullName>
    </recommendedName>
</protein>
<dbReference type="PIRSF" id="PIRSF000509">
    <property type="entry name" value="Trp_DMAT"/>
    <property type="match status" value="1"/>
</dbReference>
<dbReference type="Proteomes" id="UP000606974">
    <property type="component" value="Unassembled WGS sequence"/>
</dbReference>
<dbReference type="PANTHER" id="PTHR40627:SF4">
    <property type="entry name" value="PRENYLTRANSFERASE ASQH1-RELATED"/>
    <property type="match status" value="1"/>
</dbReference>
<comment type="similarity">
    <text evidence="2">Belongs to the tryptophan dimethylallyltransferase family.</text>
</comment>
<dbReference type="OrthoDB" id="3354387at2759"/>
<dbReference type="InterPro" id="IPR033964">
    <property type="entry name" value="ABBA"/>
</dbReference>
<dbReference type="EMBL" id="JAACFV010000212">
    <property type="protein sequence ID" value="KAF7502868.1"/>
    <property type="molecule type" value="Genomic_DNA"/>
</dbReference>
<evidence type="ECO:0000256" key="2">
    <source>
        <dbReference type="ARBA" id="ARBA00010209"/>
    </source>
</evidence>
<organism evidence="5 6">
    <name type="scientific">Endocarpon pusillum</name>
    <dbReference type="NCBI Taxonomy" id="364733"/>
    <lineage>
        <taxon>Eukaryota</taxon>
        <taxon>Fungi</taxon>
        <taxon>Dikarya</taxon>
        <taxon>Ascomycota</taxon>
        <taxon>Pezizomycotina</taxon>
        <taxon>Eurotiomycetes</taxon>
        <taxon>Chaetothyriomycetidae</taxon>
        <taxon>Verrucariales</taxon>
        <taxon>Verrucariaceae</taxon>
        <taxon>Endocarpon</taxon>
    </lineage>
</organism>
<dbReference type="GO" id="GO:0009820">
    <property type="term" value="P:alkaloid metabolic process"/>
    <property type="evidence" value="ECO:0007669"/>
    <property type="project" value="InterPro"/>
</dbReference>
<name>A0A8H7A668_9EURO</name>
<dbReference type="AlphaFoldDB" id="A0A8H7A668"/>
<comment type="pathway">
    <text evidence="1">Secondary metabolite biosynthesis.</text>
</comment>
<dbReference type="SFLD" id="SFLDS00036">
    <property type="entry name" value="Aromatic_Prenyltransferase"/>
    <property type="match status" value="1"/>
</dbReference>
<evidence type="ECO:0000256" key="1">
    <source>
        <dbReference type="ARBA" id="ARBA00005179"/>
    </source>
</evidence>
<dbReference type="SFLD" id="SFLDG01162">
    <property type="entry name" value="I"/>
    <property type="match status" value="1"/>
</dbReference>
<evidence type="ECO:0000313" key="5">
    <source>
        <dbReference type="EMBL" id="KAF7502868.1"/>
    </source>
</evidence>
<evidence type="ECO:0000313" key="6">
    <source>
        <dbReference type="Proteomes" id="UP000606974"/>
    </source>
</evidence>
<evidence type="ECO:0000256" key="3">
    <source>
        <dbReference type="ARBA" id="ARBA00022679"/>
    </source>
</evidence>
<dbReference type="Pfam" id="PF11991">
    <property type="entry name" value="Trp_DMAT"/>
    <property type="match status" value="1"/>
</dbReference>
<feature type="binding site" evidence="4">
    <location>
        <position position="396"/>
    </location>
    <ligand>
        <name>dimethylallyl diphosphate</name>
        <dbReference type="ChEBI" id="CHEBI:57623"/>
    </ligand>
</feature>
<dbReference type="NCBIfam" id="TIGR03429">
    <property type="entry name" value="arom_pren_DMATS"/>
    <property type="match status" value="1"/>
</dbReference>